<dbReference type="PANTHER" id="PTHR31513:SF2">
    <property type="entry name" value="MRAZ"/>
    <property type="match status" value="1"/>
</dbReference>
<accession>A0A024UH13</accession>
<feature type="domain" description="Tyrosine-protein kinase ephrin type A/B receptor-like" evidence="4">
    <location>
        <begin position="904"/>
        <end position="952"/>
    </location>
</feature>
<name>A0A024UH13_9STRA</name>
<feature type="chain" id="PRO_5001538203" description="Tyrosine-protein kinase ephrin type A/B receptor-like domain-containing protein" evidence="3">
    <location>
        <begin position="20"/>
        <end position="1605"/>
    </location>
</feature>
<gene>
    <name evidence="5" type="ORF">H310_04174</name>
</gene>
<feature type="domain" description="Tyrosine-protein kinase ephrin type A/B receptor-like" evidence="4">
    <location>
        <begin position="837"/>
        <end position="879"/>
    </location>
</feature>
<feature type="compositionally biased region" description="Low complexity" evidence="1">
    <location>
        <begin position="1348"/>
        <end position="1364"/>
    </location>
</feature>
<proteinExistence type="predicted"/>
<dbReference type="SUPFAM" id="SSF57184">
    <property type="entry name" value="Growth factor receptor domain"/>
    <property type="match status" value="1"/>
</dbReference>
<dbReference type="eggNOG" id="ENOG502QRIG">
    <property type="taxonomic scope" value="Eukaryota"/>
</dbReference>
<evidence type="ECO:0000256" key="2">
    <source>
        <dbReference type="SAM" id="Phobius"/>
    </source>
</evidence>
<feature type="transmembrane region" description="Helical" evidence="2">
    <location>
        <begin position="1490"/>
        <end position="1515"/>
    </location>
</feature>
<organism evidence="5">
    <name type="scientific">Aphanomyces invadans</name>
    <dbReference type="NCBI Taxonomy" id="157072"/>
    <lineage>
        <taxon>Eukaryota</taxon>
        <taxon>Sar</taxon>
        <taxon>Stramenopiles</taxon>
        <taxon>Oomycota</taxon>
        <taxon>Saprolegniomycetes</taxon>
        <taxon>Saprolegniales</taxon>
        <taxon>Verrucalvaceae</taxon>
        <taxon>Aphanomyces</taxon>
    </lineage>
</organism>
<feature type="transmembrane region" description="Helical" evidence="2">
    <location>
        <begin position="995"/>
        <end position="1015"/>
    </location>
</feature>
<dbReference type="PANTHER" id="PTHR31513">
    <property type="entry name" value="EPHRIN TYPE-B RECEPTOR"/>
    <property type="match status" value="1"/>
</dbReference>
<feature type="transmembrane region" description="Helical" evidence="2">
    <location>
        <begin position="1527"/>
        <end position="1549"/>
    </location>
</feature>
<dbReference type="Pfam" id="PF07699">
    <property type="entry name" value="Ephrin_rec_like"/>
    <property type="match status" value="2"/>
</dbReference>
<evidence type="ECO:0000313" key="5">
    <source>
        <dbReference type="EMBL" id="ETW05172.1"/>
    </source>
</evidence>
<keyword evidence="2" id="KW-0472">Membrane</keyword>
<keyword evidence="3" id="KW-0732">Signal</keyword>
<feature type="compositionally biased region" description="Gly residues" evidence="1">
    <location>
        <begin position="278"/>
        <end position="287"/>
    </location>
</feature>
<evidence type="ECO:0000256" key="3">
    <source>
        <dbReference type="SAM" id="SignalP"/>
    </source>
</evidence>
<dbReference type="Gene3D" id="2.10.50.10">
    <property type="entry name" value="Tumor Necrosis Factor Receptor, subunit A, domain 2"/>
    <property type="match status" value="2"/>
</dbReference>
<feature type="transmembrane region" description="Helical" evidence="2">
    <location>
        <begin position="1555"/>
        <end position="1576"/>
    </location>
</feature>
<dbReference type="EMBL" id="KI913957">
    <property type="protein sequence ID" value="ETW05172.1"/>
    <property type="molecule type" value="Genomic_DNA"/>
</dbReference>
<keyword evidence="2" id="KW-1133">Transmembrane helix</keyword>
<dbReference type="InterPro" id="IPR011641">
    <property type="entry name" value="Tyr-kin_ephrin_A/B_rcpt-like"/>
</dbReference>
<sequence>MRVHHAAGLMSILLSTLHGFVIDPSTPKDVIQRAFHCGPVQWIGSYNEFYQQCQFLNTSESVWIANMTLNAALLFADDRVLESMRASTSSYHIELSFRLAPATTHFIMHNASIVSSAVYIDSHNITVDARSSINTTAQGLKFGPGFNSDVTVGSAYGGTGGSALSNGILSPSTCADIDVESTMYIQPIGDLKGSVGDFRGYGSGGGSDATRGAGFVELNASHTLQLDGAVLANGGFDAASSASRSGSGGTIRLSAKILNGKGRAEACGGNATAPGEDSTGGGGGGGGGRVVLEYAQGNRGTLSVHVHGGTHAWEMPSLWCQEGGTGTYLEIVRANSTTVQGTIWIVGRRKEPPAGLMAGTPLFYRTARRELMVEPWMLHVRVAQHALVFASTLQLHANSSIEVEAGSFWATLVFNETIQLMASSITIAGRLGPMAIDKQNVMLFATDKVALAASAQLVVHSLVGQCTTFESDGVITATHFVSVDALSDVRLGGHLEVEASRPGRGFRASLKSRHGSVALHLDNSSQVAVPVEIRAIEGTVDLKASCVLRAISAVGQHVNVTGATDPSKENPILGSAASMCQAWPTHGDVCTAEDPPPFALSIVATSTVSITNSLVVSSLLMCSPQATVHGSISANGLGCVDGGPGQSRIVGRLASGGAGHGGAGGEVMPAKGGAGRAFEASTWPQWPGSSAESNDVVQGGKGGGLVVLVVKAITLAEGSVVSVRGGNGTHGGGGGSGGTIVLGDVADIVGDGALDLSGGSGSTTYVGTSEEQVHGGGGGGGVLWIRYQDKGSGKDFHGRVALNGGFSAGQTGFDGVAKGDACGSGCGGLFCLPCTPGTFSPAPDADCAPCPIGSFSDKAGATSCSKCPKGQFNPNPGSRACVPCAPGQYSPDEGAATCAKCPRGSFSPDKGQDMCTLCPNGTVAPVESSSQCAECGVGETTDRPGAVECRKCSIKPEHATYNQKGSCVYMCEKGHIGLDCLTPFEKFIQPIGGPVGFVLFCFVTILSVFGIYGYVSSSYGGTLPAVMKQYRAVRAPTPHSNSTHLPRLTDHQLTFHVARLYFGGRNTFCQPWHVPTDLVVGSDLRKTIYEGSYAGFASKCNAICTGHAKAWSTAAHVERLARLAVPPLATWMLRRYQRSTVKQLFEYMTEYGTGFFRDLDLQASGAHLILGYSSDYSLGYIDLLLSPDAARRTPQIPPPPLLFVAAGHGSFLCPFYLDTNDAWLRAVPSRVEILRDSVWLEFVAALNQHLRLLSPSGSIESILDHVEAFNSTDMLNGHTVEFGVFSWRSLPSDEQQSAFRPAAVVTTPTTPDECFERVFESKPLPEHSKWAIYVVPNDRRHAHRHLEPPAASSISAAPRTTPTSKPSPAAMAEMSSIRYAALYAPDPATVPSTNTTPLLSADDDDASTSRYRGNVLARRTMSMDMSAWTSSFLAPWSNVPVVATPYRWLLPYSLLLLLSMDFFTMLWILIEYFCIQVLDPMAKSTGCSQVAFELVLLCMPGAIVGAPVLGIVFVLQRHSFLGRLFVLWTHVCWINMLGALVCDAVYHAYLGEYVLVLVLAVMAMKYLETHVALYVLAQFEGSRIGRGWKGLFTTQEYYDAAYRRF</sequence>
<feature type="region of interest" description="Disordered" evidence="1">
    <location>
        <begin position="268"/>
        <end position="287"/>
    </location>
</feature>
<keyword evidence="2" id="KW-0812">Transmembrane</keyword>
<evidence type="ECO:0000256" key="1">
    <source>
        <dbReference type="SAM" id="MobiDB-lite"/>
    </source>
</evidence>
<dbReference type="VEuPathDB" id="FungiDB:H310_04174"/>
<reference evidence="5" key="1">
    <citation type="submission" date="2013-12" db="EMBL/GenBank/DDBJ databases">
        <title>The Genome Sequence of Aphanomyces invadans NJM9701.</title>
        <authorList>
            <consortium name="The Broad Institute Genomics Platform"/>
            <person name="Russ C."/>
            <person name="Tyler B."/>
            <person name="van West P."/>
            <person name="Dieguez-Uribeondo J."/>
            <person name="Young S.K."/>
            <person name="Zeng Q."/>
            <person name="Gargeya S."/>
            <person name="Fitzgerald M."/>
            <person name="Abouelleil A."/>
            <person name="Alvarado L."/>
            <person name="Chapman S.B."/>
            <person name="Gainer-Dewar J."/>
            <person name="Goldberg J."/>
            <person name="Griggs A."/>
            <person name="Gujja S."/>
            <person name="Hansen M."/>
            <person name="Howarth C."/>
            <person name="Imamovic A."/>
            <person name="Ireland A."/>
            <person name="Larimer J."/>
            <person name="McCowan C."/>
            <person name="Murphy C."/>
            <person name="Pearson M."/>
            <person name="Poon T.W."/>
            <person name="Priest M."/>
            <person name="Roberts A."/>
            <person name="Saif S."/>
            <person name="Shea T."/>
            <person name="Sykes S."/>
            <person name="Wortman J."/>
            <person name="Nusbaum C."/>
            <person name="Birren B."/>
        </authorList>
    </citation>
    <scope>NUCLEOTIDE SEQUENCE [LARGE SCALE GENOMIC DNA]</scope>
    <source>
        <strain evidence="5">NJM9701</strain>
    </source>
</reference>
<dbReference type="OrthoDB" id="65776at2759"/>
<protein>
    <recommendedName>
        <fullName evidence="4">Tyrosine-protein kinase ephrin type A/B receptor-like domain-containing protein</fullName>
    </recommendedName>
</protein>
<dbReference type="RefSeq" id="XP_008866617.1">
    <property type="nucleotide sequence ID" value="XM_008868395.1"/>
</dbReference>
<dbReference type="STRING" id="157072.A0A024UH13"/>
<feature type="signal peptide" evidence="3">
    <location>
        <begin position="1"/>
        <end position="19"/>
    </location>
</feature>
<dbReference type="GeneID" id="20081224"/>
<feature type="transmembrane region" description="Helical" evidence="2">
    <location>
        <begin position="1449"/>
        <end position="1470"/>
    </location>
</feature>
<evidence type="ECO:0000259" key="4">
    <source>
        <dbReference type="Pfam" id="PF07699"/>
    </source>
</evidence>
<dbReference type="InterPro" id="IPR009030">
    <property type="entry name" value="Growth_fac_rcpt_cys_sf"/>
</dbReference>
<feature type="region of interest" description="Disordered" evidence="1">
    <location>
        <begin position="1346"/>
        <end position="1369"/>
    </location>
</feature>
<dbReference type="SMART" id="SM01411">
    <property type="entry name" value="Ephrin_rec_like"/>
    <property type="match status" value="3"/>
</dbReference>